<keyword evidence="3 8" id="KW-0132">Cell division</keyword>
<dbReference type="Pfam" id="PF12327">
    <property type="entry name" value="FtsZ_C"/>
    <property type="match status" value="1"/>
</dbReference>
<keyword evidence="5 8" id="KW-0342">GTP-binding</keyword>
<dbReference type="GO" id="GO:0000917">
    <property type="term" value="P:division septum assembly"/>
    <property type="evidence" value="ECO:0007669"/>
    <property type="project" value="UniProtKB-KW"/>
</dbReference>
<dbReference type="Gene3D" id="3.30.1330.20">
    <property type="entry name" value="Tubulin/FtsZ, C-terminal domain"/>
    <property type="match status" value="1"/>
</dbReference>
<dbReference type="SUPFAM" id="SSF55307">
    <property type="entry name" value="Tubulin C-terminal domain-like"/>
    <property type="match status" value="1"/>
</dbReference>
<dbReference type="PANTHER" id="PTHR30314">
    <property type="entry name" value="CELL DIVISION PROTEIN FTSZ-RELATED"/>
    <property type="match status" value="1"/>
</dbReference>
<dbReference type="Gene3D" id="3.40.50.1440">
    <property type="entry name" value="Tubulin/FtsZ, GTPase domain"/>
    <property type="match status" value="1"/>
</dbReference>
<keyword evidence="15" id="KW-1185">Reference proteome</keyword>
<dbReference type="CDD" id="cd02201">
    <property type="entry name" value="FtsZ_type1"/>
    <property type="match status" value="1"/>
</dbReference>
<reference evidence="14 15" key="1">
    <citation type="submission" date="2018-06" db="EMBL/GenBank/DDBJ databases">
        <title>Genomic Encyclopedia of Archaeal and Bacterial Type Strains, Phase II (KMG-II): from individual species to whole genera.</title>
        <authorList>
            <person name="Goeker M."/>
        </authorList>
    </citation>
    <scope>NUCLEOTIDE SEQUENCE [LARGE SCALE GENOMIC DNA]</scope>
    <source>
        <strain evidence="14 15">DSM 19830</strain>
    </source>
</reference>
<keyword evidence="7 8" id="KW-0131">Cell cycle</keyword>
<evidence type="ECO:0000256" key="10">
    <source>
        <dbReference type="RuleBase" id="RU000631"/>
    </source>
</evidence>
<proteinExistence type="inferred from homology"/>
<comment type="caution">
    <text evidence="14">The sequence shown here is derived from an EMBL/GenBank/DDBJ whole genome shotgun (WGS) entry which is preliminary data.</text>
</comment>
<feature type="compositionally biased region" description="Basic and acidic residues" evidence="11">
    <location>
        <begin position="409"/>
        <end position="474"/>
    </location>
</feature>
<feature type="domain" description="Tubulin/FtsZ 2-layer sandwich" evidence="13">
    <location>
        <begin position="213"/>
        <end position="333"/>
    </location>
</feature>
<feature type="binding site" evidence="8">
    <location>
        <position position="150"/>
    </location>
    <ligand>
        <name>GTP</name>
        <dbReference type="ChEBI" id="CHEBI:37565"/>
    </ligand>
</feature>
<dbReference type="PRINTS" id="PR00423">
    <property type="entry name" value="CELLDVISFTSZ"/>
</dbReference>
<dbReference type="PANTHER" id="PTHR30314:SF3">
    <property type="entry name" value="MITOCHONDRIAL DIVISION PROTEIN FSZA"/>
    <property type="match status" value="1"/>
</dbReference>
<dbReference type="InterPro" id="IPR037103">
    <property type="entry name" value="Tubulin/FtsZ-like_C"/>
</dbReference>
<evidence type="ECO:0000259" key="12">
    <source>
        <dbReference type="SMART" id="SM00864"/>
    </source>
</evidence>
<feature type="binding site" evidence="8">
    <location>
        <begin position="27"/>
        <end position="31"/>
    </location>
    <ligand>
        <name>GTP</name>
        <dbReference type="ChEBI" id="CHEBI:37565"/>
    </ligand>
</feature>
<name>A0A2W7RG43_9BACT</name>
<comment type="similarity">
    <text evidence="1 8 10">Belongs to the FtsZ family.</text>
</comment>
<feature type="binding site" evidence="8">
    <location>
        <position position="146"/>
    </location>
    <ligand>
        <name>GTP</name>
        <dbReference type="ChEBI" id="CHEBI:37565"/>
    </ligand>
</feature>
<dbReference type="Proteomes" id="UP000248882">
    <property type="component" value="Unassembled WGS sequence"/>
</dbReference>
<dbReference type="GO" id="GO:0005737">
    <property type="term" value="C:cytoplasm"/>
    <property type="evidence" value="ECO:0007669"/>
    <property type="project" value="UniProtKB-SubCell"/>
</dbReference>
<evidence type="ECO:0000256" key="8">
    <source>
        <dbReference type="HAMAP-Rule" id="MF_00909"/>
    </source>
</evidence>
<dbReference type="InterPro" id="IPR045061">
    <property type="entry name" value="FtsZ/CetZ"/>
</dbReference>
<evidence type="ECO:0000256" key="7">
    <source>
        <dbReference type="ARBA" id="ARBA00023306"/>
    </source>
</evidence>
<dbReference type="InterPro" id="IPR036525">
    <property type="entry name" value="Tubulin/FtsZ_GTPase_sf"/>
</dbReference>
<evidence type="ECO:0000256" key="4">
    <source>
        <dbReference type="ARBA" id="ARBA00022741"/>
    </source>
</evidence>
<feature type="region of interest" description="Disordered" evidence="11">
    <location>
        <begin position="372"/>
        <end position="480"/>
    </location>
</feature>
<dbReference type="InterPro" id="IPR020805">
    <property type="entry name" value="Cell_div_FtsZ_CS"/>
</dbReference>
<feature type="region of interest" description="Disordered" evidence="11">
    <location>
        <begin position="502"/>
        <end position="565"/>
    </location>
</feature>
<evidence type="ECO:0000259" key="13">
    <source>
        <dbReference type="SMART" id="SM00865"/>
    </source>
</evidence>
<dbReference type="GO" id="GO:0005525">
    <property type="term" value="F:GTP binding"/>
    <property type="evidence" value="ECO:0007669"/>
    <property type="project" value="UniProtKB-UniRule"/>
</dbReference>
<dbReference type="SUPFAM" id="SSF52490">
    <property type="entry name" value="Tubulin nucleotide-binding domain-like"/>
    <property type="match status" value="1"/>
</dbReference>
<dbReference type="SMART" id="SM00865">
    <property type="entry name" value="Tubulin_C"/>
    <property type="match status" value="1"/>
</dbReference>
<evidence type="ECO:0000256" key="1">
    <source>
        <dbReference type="ARBA" id="ARBA00009690"/>
    </source>
</evidence>
<dbReference type="EMBL" id="QKZT01000006">
    <property type="protein sequence ID" value="PZX53239.1"/>
    <property type="molecule type" value="Genomic_DNA"/>
</dbReference>
<evidence type="ECO:0000256" key="11">
    <source>
        <dbReference type="SAM" id="MobiDB-lite"/>
    </source>
</evidence>
<dbReference type="InterPro" id="IPR008280">
    <property type="entry name" value="Tub_FtsZ_C"/>
</dbReference>
<feature type="compositionally biased region" description="Polar residues" evidence="11">
    <location>
        <begin position="527"/>
        <end position="548"/>
    </location>
</feature>
<comment type="subunit">
    <text evidence="8">Homodimer. Polymerizes to form a dynamic ring structure in a strictly GTP-dependent manner. Interacts directly with several other division proteins.</text>
</comment>
<evidence type="ECO:0000256" key="3">
    <source>
        <dbReference type="ARBA" id="ARBA00022618"/>
    </source>
</evidence>
<accession>A0A2W7RG43</accession>
<protein>
    <recommendedName>
        <fullName evidence="8 9">Cell division protein FtsZ</fullName>
    </recommendedName>
</protein>
<dbReference type="NCBIfam" id="TIGR00065">
    <property type="entry name" value="ftsZ"/>
    <property type="match status" value="1"/>
</dbReference>
<dbReference type="HAMAP" id="MF_00909">
    <property type="entry name" value="FtsZ"/>
    <property type="match status" value="1"/>
</dbReference>
<organism evidence="14 15">
    <name type="scientific">Algoriphagus chordae</name>
    <dbReference type="NCBI Taxonomy" id="237019"/>
    <lineage>
        <taxon>Bacteria</taxon>
        <taxon>Pseudomonadati</taxon>
        <taxon>Bacteroidota</taxon>
        <taxon>Cytophagia</taxon>
        <taxon>Cytophagales</taxon>
        <taxon>Cyclobacteriaceae</taxon>
        <taxon>Algoriphagus</taxon>
    </lineage>
</organism>
<comment type="function">
    <text evidence="8 10">Essential cell division protein that forms a contractile ring structure (Z ring) at the future cell division site. The regulation of the ring assembly controls the timing and the location of cell division. One of the functions of the FtsZ ring is to recruit other cell division proteins to the septum to produce a new cell wall between the dividing cells. Binds GTP and shows GTPase activity.</text>
</comment>
<feature type="domain" description="Tubulin/FtsZ GTPase" evidence="12">
    <location>
        <begin position="19"/>
        <end position="211"/>
    </location>
</feature>
<dbReference type="InterPro" id="IPR018316">
    <property type="entry name" value="Tubulin/FtsZ_2-layer-sand-dom"/>
</dbReference>
<dbReference type="InterPro" id="IPR024757">
    <property type="entry name" value="FtsZ_C"/>
</dbReference>
<dbReference type="GO" id="GO:0043093">
    <property type="term" value="P:FtsZ-dependent cytokinesis"/>
    <property type="evidence" value="ECO:0007669"/>
    <property type="project" value="UniProtKB-UniRule"/>
</dbReference>
<dbReference type="Pfam" id="PF00091">
    <property type="entry name" value="Tubulin"/>
    <property type="match status" value="1"/>
</dbReference>
<gene>
    <name evidence="8" type="primary">ftsZ</name>
    <name evidence="14" type="ORF">LV85_01657</name>
</gene>
<keyword evidence="6 8" id="KW-0717">Septation</keyword>
<evidence type="ECO:0000256" key="5">
    <source>
        <dbReference type="ARBA" id="ARBA00023134"/>
    </source>
</evidence>
<dbReference type="GO" id="GO:0032153">
    <property type="term" value="C:cell division site"/>
    <property type="evidence" value="ECO:0007669"/>
    <property type="project" value="UniProtKB-UniRule"/>
</dbReference>
<comment type="subcellular location">
    <subcellularLocation>
        <location evidence="8">Cytoplasm</location>
    </subcellularLocation>
    <text evidence="8">Assembles at midcell at the inner surface of the cytoplasmic membrane.</text>
</comment>
<dbReference type="FunFam" id="3.40.50.1440:FF:000023">
    <property type="entry name" value="Cell division protein FtsZ"/>
    <property type="match status" value="1"/>
</dbReference>
<dbReference type="PROSITE" id="PS01135">
    <property type="entry name" value="FTSZ_2"/>
    <property type="match status" value="1"/>
</dbReference>
<dbReference type="InterPro" id="IPR003008">
    <property type="entry name" value="Tubulin_FtsZ_GTPase"/>
</dbReference>
<dbReference type="PROSITE" id="PS01134">
    <property type="entry name" value="FTSZ_1"/>
    <property type="match status" value="1"/>
</dbReference>
<keyword evidence="4 8" id="KW-0547">Nucleotide-binding</keyword>
<evidence type="ECO:0000256" key="2">
    <source>
        <dbReference type="ARBA" id="ARBA00022490"/>
    </source>
</evidence>
<dbReference type="GO" id="GO:0003924">
    <property type="term" value="F:GTPase activity"/>
    <property type="evidence" value="ECO:0007669"/>
    <property type="project" value="UniProtKB-UniRule"/>
</dbReference>
<dbReference type="GO" id="GO:0051258">
    <property type="term" value="P:protein polymerization"/>
    <property type="evidence" value="ECO:0007669"/>
    <property type="project" value="UniProtKB-UniRule"/>
</dbReference>
<evidence type="ECO:0000313" key="15">
    <source>
        <dbReference type="Proteomes" id="UP000248882"/>
    </source>
</evidence>
<dbReference type="AlphaFoldDB" id="A0A2W7RG43"/>
<dbReference type="InterPro" id="IPR000158">
    <property type="entry name" value="Cell_div_FtsZ"/>
</dbReference>
<evidence type="ECO:0000256" key="9">
    <source>
        <dbReference type="NCBIfam" id="TIGR00065"/>
    </source>
</evidence>
<feature type="binding site" evidence="8">
    <location>
        <begin position="115"/>
        <end position="117"/>
    </location>
    <ligand>
        <name>GTP</name>
        <dbReference type="ChEBI" id="CHEBI:37565"/>
    </ligand>
</feature>
<evidence type="ECO:0000256" key="6">
    <source>
        <dbReference type="ARBA" id="ARBA00023210"/>
    </source>
</evidence>
<evidence type="ECO:0000313" key="14">
    <source>
        <dbReference type="EMBL" id="PZX53239.1"/>
    </source>
</evidence>
<keyword evidence="2 8" id="KW-0963">Cytoplasm</keyword>
<feature type="binding site" evidence="8">
    <location>
        <position position="193"/>
    </location>
    <ligand>
        <name>GTP</name>
        <dbReference type="ChEBI" id="CHEBI:37565"/>
    </ligand>
</feature>
<sequence length="565" mass="61360">MSDNMKDYRFDLHKNPKSIIKVIGVGGGGSNAVNHMFGLGIKDVEFVVVNTDAQALKSSPVPLRLQLGANLTEGLGAGANPEQGKNAAIESEDEIRELLADNTKMVFITAGMGGGTGTGAAPVVARIAKELNILTVGIVTAPFMFEGKKKMNVAQAGIESLRENCDTVLVILNDKLREIYGNLAIRTAFSKADDILSTAARSIAEIITVHQDVNVDFEDVKTVMKDAGAAVMGSSTEEGEGRAIRAAGAAISSPLLNNVDIKGAEKILLSIMSGEDEELSMDELSEITEYIQEKAGDNAEVIFGQGIDPELGKAIRVTVIATGFEMDRLQGSTKKVEAPKTIEIPAPTPAVVSSPVQEVEEEKTLINLDSGKSEKVKEDSIPGGSTFVFTTPKMPTPTPAPEETPVAETPKREEPIEAPKPAPKKEGIFSFMKPKEEVKAEAPKPAQEKIVHDLFEGEEEKENKNVEEPKKEEPATPAFANDYYEQMKQKAIQRAHERFEKLKGNRAFNPTPDELKEKMDVPAYQRKNVQLNEPQHSSEPSISKYNLSDDNEILGNNRFLHDNVD</sequence>
<dbReference type="SMART" id="SM00864">
    <property type="entry name" value="Tubulin"/>
    <property type="match status" value="1"/>
</dbReference>